<evidence type="ECO:0000256" key="1">
    <source>
        <dbReference type="SAM" id="MobiDB-lite"/>
    </source>
</evidence>
<evidence type="ECO:0000313" key="3">
    <source>
        <dbReference type="EMBL" id="ARF12042.1"/>
    </source>
</evidence>
<dbReference type="InterPro" id="IPR001810">
    <property type="entry name" value="F-box_dom"/>
</dbReference>
<protein>
    <submittedName>
        <fullName evidence="3">F-box domain protein</fullName>
    </submittedName>
</protein>
<evidence type="ECO:0000259" key="2">
    <source>
        <dbReference type="PROSITE" id="PS50181"/>
    </source>
</evidence>
<feature type="region of interest" description="Disordered" evidence="1">
    <location>
        <begin position="153"/>
        <end position="199"/>
    </location>
</feature>
<dbReference type="Pfam" id="PF00646">
    <property type="entry name" value="F-box"/>
    <property type="match status" value="1"/>
</dbReference>
<feature type="compositionally biased region" description="Acidic residues" evidence="1">
    <location>
        <begin position="153"/>
        <end position="190"/>
    </location>
</feature>
<dbReference type="SUPFAM" id="SSF81383">
    <property type="entry name" value="F-box domain"/>
    <property type="match status" value="1"/>
</dbReference>
<sequence length="237" mass="27724">MTIFDLPKEIIKCICNNLDIFDIINFGSSCQYFYNLIDINITFPYLVITKCLRCRTFVYDTVFEFVPYKMINLKQFYTIYDQMKKDLVGHTTFEIHAVLPGVEISYPSDNIIIDIDKRYTRQGDGFVDTEGTFDEMYYFNVYQKVDANTSISDDDWESSEEISDDEANSAEEISDDEANSAEEISDDEENSSEKSIFNEYSTQNQLDNKILREIIRRCLKITNRIMKKIKPEDNISI</sequence>
<dbReference type="EMBL" id="KY684110">
    <property type="protein sequence ID" value="ARF12042.1"/>
    <property type="molecule type" value="Genomic_DNA"/>
</dbReference>
<name>A0A1V0SJZ6_9VIRU</name>
<organism evidence="3">
    <name type="scientific">Klosneuvirus KNV1</name>
    <dbReference type="NCBI Taxonomy" id="1977640"/>
    <lineage>
        <taxon>Viruses</taxon>
        <taxon>Varidnaviria</taxon>
        <taxon>Bamfordvirae</taxon>
        <taxon>Nucleocytoviricota</taxon>
        <taxon>Megaviricetes</taxon>
        <taxon>Imitervirales</taxon>
        <taxon>Mimiviridae</taxon>
        <taxon>Klosneuvirinae</taxon>
        <taxon>Klosneuvirus</taxon>
    </lineage>
</organism>
<proteinExistence type="predicted"/>
<gene>
    <name evidence="3" type="ORF">Klosneuvirus_3_177</name>
</gene>
<dbReference type="InterPro" id="IPR036047">
    <property type="entry name" value="F-box-like_dom_sf"/>
</dbReference>
<accession>A0A1V0SJZ6</accession>
<feature type="domain" description="F-box" evidence="2">
    <location>
        <begin position="1"/>
        <end position="46"/>
    </location>
</feature>
<dbReference type="CDD" id="cd09917">
    <property type="entry name" value="F-box_SF"/>
    <property type="match status" value="1"/>
</dbReference>
<dbReference type="PROSITE" id="PS50181">
    <property type="entry name" value="FBOX"/>
    <property type="match status" value="1"/>
</dbReference>
<reference evidence="3" key="1">
    <citation type="journal article" date="2017" name="Science">
        <title>Giant viruses with an expanded complement of translation system components.</title>
        <authorList>
            <person name="Schulz F."/>
            <person name="Yutin N."/>
            <person name="Ivanova N.N."/>
            <person name="Ortega D.R."/>
            <person name="Lee T.K."/>
            <person name="Vierheilig J."/>
            <person name="Daims H."/>
            <person name="Horn M."/>
            <person name="Wagner M."/>
            <person name="Jensen G.J."/>
            <person name="Kyrpides N.C."/>
            <person name="Koonin E.V."/>
            <person name="Woyke T."/>
        </authorList>
    </citation>
    <scope>NUCLEOTIDE SEQUENCE</scope>
    <source>
        <strain evidence="3">KNV1</strain>
    </source>
</reference>